<dbReference type="AlphaFoldDB" id="A0A0L6CJ74"/>
<dbReference type="PANTHER" id="PTHR40267">
    <property type="entry name" value="BLR3294 PROTEIN"/>
    <property type="match status" value="1"/>
</dbReference>
<dbReference type="Proteomes" id="UP000037397">
    <property type="component" value="Unassembled WGS sequence"/>
</dbReference>
<evidence type="ECO:0000313" key="1">
    <source>
        <dbReference type="EMBL" id="KNX37660.1"/>
    </source>
</evidence>
<proteinExistence type="predicted"/>
<dbReference type="InterPro" id="IPR053714">
    <property type="entry name" value="Iso_Racemase_Enz_sf"/>
</dbReference>
<dbReference type="PATRIC" id="fig|1631356.3.peg.2292"/>
<protein>
    <recommendedName>
        <fullName evidence="3">Maleate cis-trans isomerase</fullName>
    </recommendedName>
</protein>
<comment type="caution">
    <text evidence="1">The sequence shown here is derived from an EMBL/GenBank/DDBJ whole genome shotgun (WGS) entry which is preliminary data.</text>
</comment>
<dbReference type="EMBL" id="LAIR01000002">
    <property type="protein sequence ID" value="KNX37660.1"/>
    <property type="molecule type" value="Genomic_DNA"/>
</dbReference>
<dbReference type="Gene3D" id="3.40.50.12500">
    <property type="match status" value="1"/>
</dbReference>
<dbReference type="OrthoDB" id="4537983at2"/>
<name>A0A0L6CJ74_9MICO</name>
<sequence>MPRIGLLYPGHSAEDDFPALETRLAGSVDPPWDLPLVHTSVGEDAHRVDALLDLGSDARLAEGARTLVDAHAPDAVMWACTSGSFVFGWEGAHRQVRELAAVTGLPTSSTSLAFADACRAIGARRVSVVASYPEDVARAFVDFLAAAGIEVLALDSNDIITAAEVGTLGRDDVVRLVRGADVSASPDAVLVPDTAMHTLDWIDELESATGTPVLTANQVTVWKGLDLVGAVRPVAGLGRLFAEEGART</sequence>
<gene>
    <name evidence="1" type="ORF">VV01_11725</name>
</gene>
<dbReference type="RefSeq" id="WP_050670039.1">
    <property type="nucleotide sequence ID" value="NZ_LAIR01000002.1"/>
</dbReference>
<evidence type="ECO:0008006" key="3">
    <source>
        <dbReference type="Google" id="ProtNLM"/>
    </source>
</evidence>
<dbReference type="InterPro" id="IPR026286">
    <property type="entry name" value="MaiA/AMDase"/>
</dbReference>
<dbReference type="STRING" id="1631356.VV01_11725"/>
<reference evidence="2" key="1">
    <citation type="submission" date="2015-03" db="EMBL/GenBank/DDBJ databases">
        <title>Luteipulveratus halotolerans sp. nov., a novel actinobacterium (Dermacoccaceae) from Sarawak, Malaysia.</title>
        <authorList>
            <person name="Juboi H."/>
            <person name="Basik A."/>
            <person name="Shamsul S.S."/>
            <person name="Arnold P."/>
            <person name="Schmitt E.K."/>
            <person name="Sanglier J.-J."/>
            <person name="Yeo T."/>
        </authorList>
    </citation>
    <scope>NUCLEOTIDE SEQUENCE [LARGE SCALE GENOMIC DNA]</scope>
    <source>
        <strain evidence="2">C296001</strain>
    </source>
</reference>
<dbReference type="PANTHER" id="PTHR40267:SF1">
    <property type="entry name" value="BLR3294 PROTEIN"/>
    <property type="match status" value="1"/>
</dbReference>
<evidence type="ECO:0000313" key="2">
    <source>
        <dbReference type="Proteomes" id="UP000037397"/>
    </source>
</evidence>
<accession>A0A0L6CJ74</accession>
<organism evidence="1 2">
    <name type="scientific">Luteipulveratus halotolerans</name>
    <dbReference type="NCBI Taxonomy" id="1631356"/>
    <lineage>
        <taxon>Bacteria</taxon>
        <taxon>Bacillati</taxon>
        <taxon>Actinomycetota</taxon>
        <taxon>Actinomycetes</taxon>
        <taxon>Micrococcales</taxon>
        <taxon>Dermacoccaceae</taxon>
        <taxon>Luteipulveratus</taxon>
    </lineage>
</organism>
<keyword evidence="2" id="KW-1185">Reference proteome</keyword>
<dbReference type="Pfam" id="PF17645">
    <property type="entry name" value="Amdase"/>
    <property type="match status" value="1"/>
</dbReference>